<evidence type="ECO:0000313" key="1">
    <source>
        <dbReference type="EMBL" id="NGO76769.1"/>
    </source>
</evidence>
<accession>A0A6G4XGU4</accession>
<dbReference type="AlphaFoldDB" id="A0A6G4XGU4"/>
<name>A0A6G4XGU4_9ACTN</name>
<dbReference type="EMBL" id="JAAKZW010000045">
    <property type="protein sequence ID" value="NGO76769.1"/>
    <property type="molecule type" value="Genomic_DNA"/>
</dbReference>
<proteinExistence type="predicted"/>
<keyword evidence="2" id="KW-1185">Reference proteome</keyword>
<comment type="caution">
    <text evidence="1">The sequence shown here is derived from an EMBL/GenBank/DDBJ whole genome shotgun (WGS) entry which is preliminary data.</text>
</comment>
<organism evidence="1 2">
    <name type="scientific">Streptomyces mesophilus</name>
    <dbReference type="NCBI Taxonomy" id="1775132"/>
    <lineage>
        <taxon>Bacteria</taxon>
        <taxon>Bacillati</taxon>
        <taxon>Actinomycetota</taxon>
        <taxon>Actinomycetes</taxon>
        <taxon>Kitasatosporales</taxon>
        <taxon>Streptomycetaceae</taxon>
        <taxon>Streptomyces</taxon>
    </lineage>
</organism>
<protein>
    <submittedName>
        <fullName evidence="1">Uncharacterized protein</fullName>
    </submittedName>
</protein>
<evidence type="ECO:0000313" key="2">
    <source>
        <dbReference type="Proteomes" id="UP000481109"/>
    </source>
</evidence>
<dbReference type="Proteomes" id="UP000481109">
    <property type="component" value="Unassembled WGS sequence"/>
</dbReference>
<sequence length="86" mass="9169">MGYAHYTVYRNGEEIEAGYAVESTCEEPNCPTSIDRGMGYLCGDIPGGDEFGCGGYFCGAHLYMPAATSPGNRCARCRDNRAGGRA</sequence>
<dbReference type="RefSeq" id="WP_165332260.1">
    <property type="nucleotide sequence ID" value="NZ_JAAKZW010000045.1"/>
</dbReference>
<gene>
    <name evidence="1" type="ORF">G6045_13995</name>
</gene>
<reference evidence="1 2" key="1">
    <citation type="submission" date="2020-02" db="EMBL/GenBank/DDBJ databases">
        <title>Whole-genome analyses of novel actinobacteria.</title>
        <authorList>
            <person name="Sahin N."/>
            <person name="Tokatli A."/>
        </authorList>
    </citation>
    <scope>NUCLEOTIDE SEQUENCE [LARGE SCALE GENOMIC DNA]</scope>
    <source>
        <strain evidence="1 2">YC504</strain>
    </source>
</reference>